<dbReference type="GO" id="GO:0005829">
    <property type="term" value="C:cytosol"/>
    <property type="evidence" value="ECO:0007669"/>
    <property type="project" value="TreeGrafter"/>
</dbReference>
<keyword evidence="3" id="KW-0813">Transport</keyword>
<dbReference type="GeneID" id="28726091"/>
<dbReference type="AlphaFoldDB" id="A0A0X8HWD9"/>
<dbReference type="RefSeq" id="XP_017989725.1">
    <property type="nucleotide sequence ID" value="XM_018134003.1"/>
</dbReference>
<dbReference type="InterPro" id="IPR011989">
    <property type="entry name" value="ARM-like"/>
</dbReference>
<evidence type="ECO:0000256" key="2">
    <source>
        <dbReference type="ARBA" id="ARBA00007991"/>
    </source>
</evidence>
<dbReference type="Proteomes" id="UP000243052">
    <property type="component" value="Chromosome viii"/>
</dbReference>
<protein>
    <submittedName>
        <fullName evidence="6">HHL041Wp</fullName>
    </submittedName>
</protein>
<dbReference type="PANTHER" id="PTHR10997">
    <property type="entry name" value="IMPORTIN-7, 8, 11"/>
    <property type="match status" value="1"/>
</dbReference>
<dbReference type="OrthoDB" id="361693at2759"/>
<dbReference type="InterPro" id="IPR058669">
    <property type="entry name" value="TPR_IPO7/11-like"/>
</dbReference>
<dbReference type="GO" id="GO:0006606">
    <property type="term" value="P:protein import into nucleus"/>
    <property type="evidence" value="ECO:0007669"/>
    <property type="project" value="TreeGrafter"/>
</dbReference>
<name>A0A0X8HWD9_9SACH</name>
<reference evidence="6 7" key="1">
    <citation type="submission" date="2016-01" db="EMBL/GenBank/DDBJ databases">
        <title>Genome sequence of the yeast Holleya sinecauda.</title>
        <authorList>
            <person name="Dietrich F.S."/>
        </authorList>
    </citation>
    <scope>NUCLEOTIDE SEQUENCE [LARGE SCALE GENOMIC DNA]</scope>
    <source>
        <strain evidence="6 7">ATCC 58844</strain>
    </source>
</reference>
<dbReference type="Pfam" id="PF03810">
    <property type="entry name" value="IBN_N"/>
    <property type="match status" value="1"/>
</dbReference>
<evidence type="ECO:0000313" key="6">
    <source>
        <dbReference type="EMBL" id="AMD22729.1"/>
    </source>
</evidence>
<feature type="domain" description="Importin N-terminal" evidence="5">
    <location>
        <begin position="31"/>
        <end position="103"/>
    </location>
</feature>
<comment type="similarity">
    <text evidence="2">Belongs to the importin beta family.</text>
</comment>
<dbReference type="GO" id="GO:0031267">
    <property type="term" value="F:small GTPase binding"/>
    <property type="evidence" value="ECO:0007669"/>
    <property type="project" value="InterPro"/>
</dbReference>
<keyword evidence="4" id="KW-0539">Nucleus</keyword>
<dbReference type="EMBL" id="CP014248">
    <property type="protein sequence ID" value="AMD22729.1"/>
    <property type="molecule type" value="Genomic_DNA"/>
</dbReference>
<dbReference type="PANTHER" id="PTHR10997:SF7">
    <property type="entry name" value="IMPORTIN-11"/>
    <property type="match status" value="1"/>
</dbReference>
<dbReference type="STRING" id="45286.A0A0X8HWD9"/>
<dbReference type="SUPFAM" id="SSF48371">
    <property type="entry name" value="ARM repeat"/>
    <property type="match status" value="1"/>
</dbReference>
<dbReference type="PROSITE" id="PS50166">
    <property type="entry name" value="IMPORTIN_B_NT"/>
    <property type="match status" value="1"/>
</dbReference>
<gene>
    <name evidence="6" type="ORF">AW171_hschr84781</name>
</gene>
<evidence type="ECO:0000256" key="3">
    <source>
        <dbReference type="ARBA" id="ARBA00022448"/>
    </source>
</evidence>
<evidence type="ECO:0000259" key="5">
    <source>
        <dbReference type="PROSITE" id="PS50166"/>
    </source>
</evidence>
<keyword evidence="7" id="KW-1185">Reference proteome</keyword>
<evidence type="ECO:0000313" key="7">
    <source>
        <dbReference type="Proteomes" id="UP000243052"/>
    </source>
</evidence>
<dbReference type="GO" id="GO:0005635">
    <property type="term" value="C:nuclear envelope"/>
    <property type="evidence" value="ECO:0007669"/>
    <property type="project" value="TreeGrafter"/>
</dbReference>
<evidence type="ECO:0000256" key="1">
    <source>
        <dbReference type="ARBA" id="ARBA00004123"/>
    </source>
</evidence>
<accession>A0A0X8HWD9</accession>
<dbReference type="Pfam" id="PF25758">
    <property type="entry name" value="TPR_IPO11"/>
    <property type="match status" value="1"/>
</dbReference>
<dbReference type="SMART" id="SM00913">
    <property type="entry name" value="IBN_N"/>
    <property type="match status" value="2"/>
</dbReference>
<comment type="subcellular location">
    <subcellularLocation>
        <location evidence="1">Nucleus</location>
    </subcellularLocation>
</comment>
<organism evidence="6 7">
    <name type="scientific">Eremothecium sinecaudum</name>
    <dbReference type="NCBI Taxonomy" id="45286"/>
    <lineage>
        <taxon>Eukaryota</taxon>
        <taxon>Fungi</taxon>
        <taxon>Dikarya</taxon>
        <taxon>Ascomycota</taxon>
        <taxon>Saccharomycotina</taxon>
        <taxon>Saccharomycetes</taxon>
        <taxon>Saccharomycetales</taxon>
        <taxon>Saccharomycetaceae</taxon>
        <taxon>Eremothecium</taxon>
    </lineage>
</organism>
<dbReference type="InterPro" id="IPR016024">
    <property type="entry name" value="ARM-type_fold"/>
</dbReference>
<evidence type="ECO:0000256" key="4">
    <source>
        <dbReference type="ARBA" id="ARBA00023242"/>
    </source>
</evidence>
<proteinExistence type="inferred from homology"/>
<dbReference type="Gene3D" id="1.25.10.10">
    <property type="entry name" value="Leucine-rich Repeat Variant"/>
    <property type="match status" value="1"/>
</dbReference>
<dbReference type="InterPro" id="IPR001494">
    <property type="entry name" value="Importin-beta_N"/>
</dbReference>
<sequence length="1023" mass="117449">MSETLNEFNLVQVLDQASNPTKAGSEVQKLAEEKLKSWEILPGYHFLLQSIYLDLSCSLQIRWLAIIQFKNGLDKYWRPTRANPISKEEKALIRDRIFDMIGEQNNQLCIQNAHACARIARIDYPKEWPNLFEYFEKLLSDYQVLQDNVKVYNILIHLNQIVKILSAARIVRCRPAMQAKMPLLFPLIVRVYLTNFNTWTHSNSYDAENSSSIHVSYLALKILRRVIADVFEAPHKDEAVVEFMDISIGHFELLVSNYPTLNMFDIYEKFVKGYEKLYYNLITSSTSSFILLPCCHQVLKKFTTLLIEKAPEVSRENPEVDGDFWEQLSIRSFGILKRLINFIRKKGAISIRGQTNKADIDAAIAKINSQFLTEDLIKKLVDLLIDWYLKLRPAELEHWSTDPEDWMNEQMSTNFEYQIRPCVENFFQDLMNCFPNLLAPYMLTKIETEATTLSSSLDDFLKKDAMFAAFQLSATIVVDMVDFDTLLNQVFLPEALSHDNVTPASRLKVIRRRVCLVINEWSTVKCSSESKSSCYKLFLQLLSGDDDKVVQLSAVQALRTMIDDWDFDKHAFRPYLTDTITLLLRKTLPSVKYTETRLYVLNTLSDIVIQTKGLISNEVLLEILQLTPSLWNLANTDQAQAILANALLRLLRYLFVSLGEYSFNAWNIAIPIIQAACNPNSPQYSLLYEDGYELWGALLQDYSPTKAQLDNRILDLISYLEHGIMNQTEVLPTLLEIVKSYALILSSEQFFSIGTFKVIFTTMSSYLLKLADDSYEIFLSILDILTLTDEERGKVQLINFMFETGVFKTILDATFSEAMLSRYQLCQLLKPVARILPFNPSSFIDLLRSYQASLPTEAENSVTEETQKYLKNKNTPLNDALKVFIETWASCFTLLHDPKEQKIHMLGMASLLKTGNMEILQEFSTMATLWIKMLEEINESIGGDCEKYHESEEPGLELTCERLRYAALVKSNDPVFNISTKSFLGEIMHIIKSELGTQYNEFLSSIDPSILANLELYLSLPSS</sequence>